<dbReference type="InterPro" id="IPR001387">
    <property type="entry name" value="Cro/C1-type_HTH"/>
</dbReference>
<protein>
    <recommendedName>
        <fullName evidence="1">HTH cro/C1-type domain-containing protein</fullName>
    </recommendedName>
</protein>
<dbReference type="SUPFAM" id="SSF47413">
    <property type="entry name" value="lambda repressor-like DNA-binding domains"/>
    <property type="match status" value="1"/>
</dbReference>
<dbReference type="PROSITE" id="PS50943">
    <property type="entry name" value="HTH_CROC1"/>
    <property type="match status" value="1"/>
</dbReference>
<proteinExistence type="predicted"/>
<dbReference type="RefSeq" id="WP_343821875.1">
    <property type="nucleotide sequence ID" value="NZ_BAAAFN010000017.1"/>
</dbReference>
<name>A0ABN0U2G5_9BURK</name>
<evidence type="ECO:0000313" key="3">
    <source>
        <dbReference type="Proteomes" id="UP001501176"/>
    </source>
</evidence>
<accession>A0ABN0U2G5</accession>
<gene>
    <name evidence="2" type="ORF">GCM10009125_26730</name>
</gene>
<keyword evidence="3" id="KW-1185">Reference proteome</keyword>
<feature type="domain" description="HTH cro/C1-type" evidence="1">
    <location>
        <begin position="10"/>
        <end position="65"/>
    </location>
</feature>
<reference evidence="2 3" key="1">
    <citation type="journal article" date="2019" name="Int. J. Syst. Evol. Microbiol.">
        <title>The Global Catalogue of Microorganisms (GCM) 10K type strain sequencing project: providing services to taxonomists for standard genome sequencing and annotation.</title>
        <authorList>
            <consortium name="The Broad Institute Genomics Platform"/>
            <consortium name="The Broad Institute Genome Sequencing Center for Infectious Disease"/>
            <person name="Wu L."/>
            <person name="Ma J."/>
        </authorList>
    </citation>
    <scope>NUCLEOTIDE SEQUENCE [LARGE SCALE GENOMIC DNA]</scope>
    <source>
        <strain evidence="2 3">JCM 16240</strain>
    </source>
</reference>
<sequence>MDIKQVGLLIRQKRRDVMLTQQQLAQQAGLSRATVASLESGALSEIGFTKLQRLLEAVGLELRVAQAPTDRPTMDELMAINQQEYEQSHARKPRFRT</sequence>
<dbReference type="Proteomes" id="UP001501176">
    <property type="component" value="Unassembled WGS sequence"/>
</dbReference>
<evidence type="ECO:0000313" key="2">
    <source>
        <dbReference type="EMBL" id="GAA0236476.1"/>
    </source>
</evidence>
<comment type="caution">
    <text evidence="2">The sequence shown here is derived from an EMBL/GenBank/DDBJ whole genome shotgun (WGS) entry which is preliminary data.</text>
</comment>
<organism evidence="2 3">
    <name type="scientific">Castellaniella daejeonensis</name>
    <dbReference type="NCBI Taxonomy" id="659013"/>
    <lineage>
        <taxon>Bacteria</taxon>
        <taxon>Pseudomonadati</taxon>
        <taxon>Pseudomonadota</taxon>
        <taxon>Betaproteobacteria</taxon>
        <taxon>Burkholderiales</taxon>
        <taxon>Alcaligenaceae</taxon>
        <taxon>Castellaniella</taxon>
    </lineage>
</organism>
<dbReference type="Pfam" id="PF01381">
    <property type="entry name" value="HTH_3"/>
    <property type="match status" value="1"/>
</dbReference>
<evidence type="ECO:0000259" key="1">
    <source>
        <dbReference type="PROSITE" id="PS50943"/>
    </source>
</evidence>
<dbReference type="Gene3D" id="1.10.260.40">
    <property type="entry name" value="lambda repressor-like DNA-binding domains"/>
    <property type="match status" value="1"/>
</dbReference>
<dbReference type="EMBL" id="BAAAFN010000017">
    <property type="protein sequence ID" value="GAA0236476.1"/>
    <property type="molecule type" value="Genomic_DNA"/>
</dbReference>
<dbReference type="InterPro" id="IPR010982">
    <property type="entry name" value="Lambda_DNA-bd_dom_sf"/>
</dbReference>
<dbReference type="SMART" id="SM00530">
    <property type="entry name" value="HTH_XRE"/>
    <property type="match status" value="1"/>
</dbReference>